<dbReference type="RefSeq" id="WP_317384102.1">
    <property type="nucleotide sequence ID" value="NZ_CP136704.1"/>
</dbReference>
<keyword evidence="6" id="KW-1185">Reference proteome</keyword>
<dbReference type="GO" id="GO:0005524">
    <property type="term" value="F:ATP binding"/>
    <property type="evidence" value="ECO:0007669"/>
    <property type="project" value="UniProtKB-KW"/>
</dbReference>
<dbReference type="SMART" id="SM00382">
    <property type="entry name" value="AAA"/>
    <property type="match status" value="1"/>
</dbReference>
<dbReference type="InterPro" id="IPR003439">
    <property type="entry name" value="ABC_transporter-like_ATP-bd"/>
</dbReference>
<dbReference type="InterPro" id="IPR003593">
    <property type="entry name" value="AAA+_ATPase"/>
</dbReference>
<keyword evidence="1" id="KW-0813">Transport</keyword>
<dbReference type="EMBL" id="CP136704">
    <property type="protein sequence ID" value="WOI31474.1"/>
    <property type="molecule type" value="Genomic_DNA"/>
</dbReference>
<dbReference type="PANTHER" id="PTHR42781:SF4">
    <property type="entry name" value="SPERMIDINE_PUTRESCINE IMPORT ATP-BINDING PROTEIN POTA"/>
    <property type="match status" value="1"/>
</dbReference>
<keyword evidence="2" id="KW-0547">Nucleotide-binding</keyword>
<keyword evidence="3 5" id="KW-0067">ATP-binding</keyword>
<dbReference type="Pfam" id="PF00005">
    <property type="entry name" value="ABC_tran"/>
    <property type="match status" value="1"/>
</dbReference>
<dbReference type="Proteomes" id="UP001302666">
    <property type="component" value="Chromosome"/>
</dbReference>
<dbReference type="Gene3D" id="3.40.50.300">
    <property type="entry name" value="P-loop containing nucleotide triphosphate hydrolases"/>
    <property type="match status" value="1"/>
</dbReference>
<evidence type="ECO:0000313" key="6">
    <source>
        <dbReference type="Proteomes" id="UP001302666"/>
    </source>
</evidence>
<accession>A0ABZ0HBM4</accession>
<dbReference type="InterPro" id="IPR050093">
    <property type="entry name" value="ABC_SmlMolc_Importer"/>
</dbReference>
<evidence type="ECO:0000313" key="5">
    <source>
        <dbReference type="EMBL" id="WOI31474.1"/>
    </source>
</evidence>
<evidence type="ECO:0000256" key="1">
    <source>
        <dbReference type="ARBA" id="ARBA00022448"/>
    </source>
</evidence>
<feature type="domain" description="ABC transporter" evidence="4">
    <location>
        <begin position="5"/>
        <end position="212"/>
    </location>
</feature>
<evidence type="ECO:0000256" key="2">
    <source>
        <dbReference type="ARBA" id="ARBA00022741"/>
    </source>
</evidence>
<proteinExistence type="predicted"/>
<dbReference type="InterPro" id="IPR027417">
    <property type="entry name" value="P-loop_NTPase"/>
</dbReference>
<evidence type="ECO:0000256" key="3">
    <source>
        <dbReference type="ARBA" id="ARBA00022840"/>
    </source>
</evidence>
<gene>
    <name evidence="5" type="ORF">R1T40_10880</name>
</gene>
<reference evidence="5 6" key="1">
    <citation type="submission" date="2023-10" db="EMBL/GenBank/DDBJ databases">
        <title>Eight complete genome sequences of bacteria isolated from laboratory stock of Giant Kelp gametophytes.</title>
        <authorList>
            <person name="Tolentino B."/>
            <person name="Nuzhdin S."/>
        </authorList>
    </citation>
    <scope>NUCLEOTIDE SEQUENCE [LARGE SCALE GENOMIC DNA]</scope>
    <source>
        <strain evidence="5 6">LC.270.F.C4</strain>
    </source>
</reference>
<dbReference type="PROSITE" id="PS50893">
    <property type="entry name" value="ABC_TRANSPORTER_2"/>
    <property type="match status" value="1"/>
</dbReference>
<protein>
    <submittedName>
        <fullName evidence="5">ATP-binding cassette domain-containing protein</fullName>
    </submittedName>
</protein>
<name>A0ABZ0HBM4_TRISK</name>
<dbReference type="PANTHER" id="PTHR42781">
    <property type="entry name" value="SPERMIDINE/PUTRESCINE IMPORT ATP-BINDING PROTEIN POTA"/>
    <property type="match status" value="1"/>
</dbReference>
<evidence type="ECO:0000259" key="4">
    <source>
        <dbReference type="PROSITE" id="PS50893"/>
    </source>
</evidence>
<dbReference type="SUPFAM" id="SSF52540">
    <property type="entry name" value="P-loop containing nucleoside triphosphate hydrolases"/>
    <property type="match status" value="1"/>
</dbReference>
<sequence>MDDGLRLTDLRILRDAAPMLELDLHVPPAAIVSLMGPSGVGKSTLLAAITGQLPADFTLSGDIQLNGRHLRPLPAQLRRVGILYQDHLLFPHLSVGGNLAFGLSPEVPRKQRRARVEAALHDIGLDGYHHRDPETLSGGQKARVAMMRMLLSNPDLLLLDEPFSRLDKALRDQMRQLVFAFARDRDLPVLLVTHDAEDAQAAGGPVIQLTQISR</sequence>
<organism evidence="5 6">
    <name type="scientific">Tritonibacter scottomollicae</name>
    <name type="common">Epibacterium scottomollicae</name>
    <dbReference type="NCBI Taxonomy" id="483013"/>
    <lineage>
        <taxon>Bacteria</taxon>
        <taxon>Pseudomonadati</taxon>
        <taxon>Pseudomonadota</taxon>
        <taxon>Alphaproteobacteria</taxon>
        <taxon>Rhodobacterales</taxon>
        <taxon>Paracoccaceae</taxon>
        <taxon>Tritonibacter</taxon>
    </lineage>
</organism>